<sequence length="143" mass="15404">MSDIIAIMAIIISAASLIRAPAARMTERRPRPRPADPRRWRTLAYTGAEPDMALLRARLRAARPRGLGGATLRPVAHGIVARIPADADPAPLDAAMAGIGFERADRTHPGRMAWEETATAVGREDPQCHAPHHTADRRGPATS</sequence>
<dbReference type="EMBL" id="RZUH01000009">
    <property type="protein sequence ID" value="KAA8826978.1"/>
    <property type="molecule type" value="Genomic_DNA"/>
</dbReference>
<gene>
    <name evidence="2" type="ORF">EMO91_10630</name>
</gene>
<dbReference type="AlphaFoldDB" id="A0A5M9ZHJ1"/>
<proteinExistence type="predicted"/>
<evidence type="ECO:0000313" key="3">
    <source>
        <dbReference type="Proteomes" id="UP000410049"/>
    </source>
</evidence>
<name>A0A5M9ZHJ1_9BIFI</name>
<reference evidence="2 3" key="1">
    <citation type="journal article" date="2019" name="Syst. Appl. Microbiol.">
        <title>Characterization of Bifidobacterium species in feaces of the Egyptian fruit bat: Description of B. vespertilionis sp. nov. and B. rousetti sp. nov.</title>
        <authorList>
            <person name="Modesto M."/>
            <person name="Satti M."/>
            <person name="Watanabe K."/>
            <person name="Puglisi E."/>
            <person name="Morelli L."/>
            <person name="Huang C.-H."/>
            <person name="Liou J.-S."/>
            <person name="Miyashita M."/>
            <person name="Tamura T."/>
            <person name="Saito S."/>
            <person name="Mori K."/>
            <person name="Huang L."/>
            <person name="Sciavilla P."/>
            <person name="Sandri C."/>
            <person name="Spiezio C."/>
            <person name="Vitali F."/>
            <person name="Cavalieri D."/>
            <person name="Perpetuini G."/>
            <person name="Tofalo R."/>
            <person name="Bonetti A."/>
            <person name="Arita M."/>
            <person name="Mattarelli P."/>
        </authorList>
    </citation>
    <scope>NUCLEOTIDE SEQUENCE [LARGE SCALE GENOMIC DNA]</scope>
    <source>
        <strain evidence="2 3">RST17</strain>
    </source>
</reference>
<dbReference type="Proteomes" id="UP000410049">
    <property type="component" value="Unassembled WGS sequence"/>
</dbReference>
<evidence type="ECO:0000256" key="1">
    <source>
        <dbReference type="SAM" id="MobiDB-lite"/>
    </source>
</evidence>
<accession>A0A5M9ZHJ1</accession>
<evidence type="ECO:0000313" key="2">
    <source>
        <dbReference type="EMBL" id="KAA8826978.1"/>
    </source>
</evidence>
<feature type="region of interest" description="Disordered" evidence="1">
    <location>
        <begin position="119"/>
        <end position="143"/>
    </location>
</feature>
<organism evidence="2 3">
    <name type="scientific">Bifidobacterium myosotis</name>
    <dbReference type="NCBI Taxonomy" id="1630166"/>
    <lineage>
        <taxon>Bacteria</taxon>
        <taxon>Bacillati</taxon>
        <taxon>Actinomycetota</taxon>
        <taxon>Actinomycetes</taxon>
        <taxon>Bifidobacteriales</taxon>
        <taxon>Bifidobacteriaceae</taxon>
        <taxon>Bifidobacterium</taxon>
    </lineage>
</organism>
<comment type="caution">
    <text evidence="2">The sequence shown here is derived from an EMBL/GenBank/DDBJ whole genome shotgun (WGS) entry which is preliminary data.</text>
</comment>
<feature type="compositionally biased region" description="Basic and acidic residues" evidence="1">
    <location>
        <begin position="122"/>
        <end position="143"/>
    </location>
</feature>
<protein>
    <submittedName>
        <fullName evidence="2">Uncharacterized protein</fullName>
    </submittedName>
</protein>
<dbReference type="RefSeq" id="WP_150379934.1">
    <property type="nucleotide sequence ID" value="NZ_RZUH01000009.1"/>
</dbReference>